<name>Q5VNH5_ORYSJ</name>
<evidence type="ECO:0000259" key="2">
    <source>
        <dbReference type="Pfam" id="PF05754"/>
    </source>
</evidence>
<accession>Q5VNH5</accession>
<dbReference type="Proteomes" id="UP000817658">
    <property type="component" value="Chromosome 1"/>
</dbReference>
<dbReference type="Pfam" id="PF05754">
    <property type="entry name" value="DUF834"/>
    <property type="match status" value="1"/>
</dbReference>
<dbReference type="EMBL" id="AP004723">
    <property type="protein sequence ID" value="BAD68990.1"/>
    <property type="molecule type" value="Genomic_DNA"/>
</dbReference>
<dbReference type="InterPro" id="IPR008552">
    <property type="entry name" value="DUF834"/>
</dbReference>
<reference evidence="3" key="1">
    <citation type="journal article" date="2002" name="Nature">
        <title>The genome sequence and structure of rice chromosome 1.</title>
        <authorList>
            <person name="Sasaki T."/>
            <person name="Matsumoto T."/>
            <person name="Yamamoto K."/>
            <person name="Sakata K."/>
            <person name="Baba T."/>
            <person name="Katayose Y."/>
            <person name="Wu J."/>
            <person name="Niimura Y."/>
            <person name="Cheng Z."/>
            <person name="Nagamura Y."/>
            <person name="Antonio B.A."/>
            <person name="Kanamori H."/>
            <person name="Hosokawa S."/>
            <person name="Masukawa M."/>
            <person name="Arikawa K."/>
            <person name="Chiden Y."/>
            <person name="Hayashi M."/>
            <person name="Okamoto M."/>
            <person name="Ando T."/>
            <person name="Aoki H."/>
            <person name="Arita K."/>
            <person name="Hamada M."/>
            <person name="Harada C."/>
            <person name="Hijishita S."/>
            <person name="Honda M."/>
            <person name="Ichikawa Y."/>
            <person name="Idonuma A."/>
            <person name="Iijima M."/>
            <person name="Ikeda M."/>
            <person name="Ikeno M."/>
            <person name="Itoh S."/>
            <person name="Itoh T."/>
            <person name="Itoh Y."/>
            <person name="Itoh Y."/>
            <person name="Iwabuchi A."/>
            <person name="Kamiya K."/>
            <person name="Karasawa W."/>
            <person name="Katagiri S."/>
            <person name="Kikuta A."/>
            <person name="Kobayashi N."/>
            <person name="Kono I."/>
            <person name="Machita K."/>
            <person name="Maehara T."/>
            <person name="Mizuno H."/>
            <person name="Mizubayashi T."/>
            <person name="Mukai Y."/>
            <person name="Nagasaki H."/>
            <person name="Nakashima M."/>
            <person name="Nakama Y."/>
            <person name="Nakamichi Y."/>
            <person name="Nakamura M."/>
            <person name="Namiki N."/>
            <person name="Negishi M."/>
            <person name="Ohta I."/>
            <person name="Ono N."/>
            <person name="Saji S."/>
            <person name="Sakai K."/>
            <person name="Shibata M."/>
            <person name="Shimokawa T."/>
            <person name="Shomura A."/>
            <person name="Song J."/>
            <person name="Takazaki Y."/>
            <person name="Terasawa K."/>
            <person name="Tsuji K."/>
            <person name="Waki K."/>
            <person name="Yamagata H."/>
            <person name="Yamane H."/>
            <person name="Yoshiki S."/>
            <person name="Yoshihara R."/>
            <person name="Yukawa K."/>
            <person name="Zhong H."/>
            <person name="Iwama H."/>
            <person name="Endo T."/>
            <person name="Ito H."/>
            <person name="Hahn J.H."/>
            <person name="Kim H.I."/>
            <person name="Eun M.Y."/>
            <person name="Yano M."/>
            <person name="Jiang J."/>
            <person name="Gojobori T."/>
        </authorList>
    </citation>
    <scope>NUCLEOTIDE SEQUENCE [LARGE SCALE GENOMIC DNA]</scope>
</reference>
<protein>
    <submittedName>
        <fullName evidence="3">Uncharacterized protein OJ1126_G08.6</fullName>
    </submittedName>
</protein>
<evidence type="ECO:0000256" key="1">
    <source>
        <dbReference type="SAM" id="MobiDB-lite"/>
    </source>
</evidence>
<feature type="compositionally biased region" description="Basic and acidic residues" evidence="1">
    <location>
        <begin position="44"/>
        <end position="53"/>
    </location>
</feature>
<sequence>MSSKGRRPWLTMATAFRRQAAATEGWTGFSSQLRIQWKQRRPKATMDDDERHGWRPNHGNNPLVHGDGNLLVGFGAKQPVAEVALTLAKPREATAQVGVDRGGGATWLERRPA</sequence>
<feature type="domain" description="DUF834" evidence="2">
    <location>
        <begin position="51"/>
        <end position="104"/>
    </location>
</feature>
<gene>
    <name evidence="3" type="primary">OJ1126_G08.6</name>
</gene>
<proteinExistence type="predicted"/>
<dbReference type="AlphaFoldDB" id="Q5VNH5"/>
<evidence type="ECO:0000313" key="3">
    <source>
        <dbReference type="EMBL" id="BAD68990.1"/>
    </source>
</evidence>
<organism evidence="3">
    <name type="scientific">Oryza sativa subsp. japonica</name>
    <name type="common">Rice</name>
    <dbReference type="NCBI Taxonomy" id="39947"/>
    <lineage>
        <taxon>Eukaryota</taxon>
        <taxon>Viridiplantae</taxon>
        <taxon>Streptophyta</taxon>
        <taxon>Embryophyta</taxon>
        <taxon>Tracheophyta</taxon>
        <taxon>Spermatophyta</taxon>
        <taxon>Magnoliopsida</taxon>
        <taxon>Liliopsida</taxon>
        <taxon>Poales</taxon>
        <taxon>Poaceae</taxon>
        <taxon>BOP clade</taxon>
        <taxon>Oryzoideae</taxon>
        <taxon>Oryzeae</taxon>
        <taxon>Oryzinae</taxon>
        <taxon>Oryza</taxon>
        <taxon>Oryza sativa</taxon>
    </lineage>
</organism>
<feature type="region of interest" description="Disordered" evidence="1">
    <location>
        <begin position="40"/>
        <end position="62"/>
    </location>
</feature>